<protein>
    <submittedName>
        <fullName evidence="1">Uncharacterized protein</fullName>
    </submittedName>
</protein>
<dbReference type="Proteomes" id="UP000006876">
    <property type="component" value="Chromosome"/>
</dbReference>
<dbReference type="KEGG" id="axy:AXYL_03785"/>
<evidence type="ECO:0000313" key="2">
    <source>
        <dbReference type="Proteomes" id="UP000006876"/>
    </source>
</evidence>
<accession>E3HNR6</accession>
<dbReference type="HOGENOM" id="CLU_2968714_0_0_4"/>
<sequence>MPRSQAADEVNTVTADGAVREALHTDSDNAVYLRITTEDGFFIYSSPIYVERTGAGPK</sequence>
<proteinExistence type="predicted"/>
<dbReference type="STRING" id="762376.AXYL_03785"/>
<dbReference type="EMBL" id="CP002287">
    <property type="protein sequence ID" value="ADP17105.1"/>
    <property type="molecule type" value="Genomic_DNA"/>
</dbReference>
<reference evidence="1 2" key="1">
    <citation type="journal article" date="2011" name="J. Bacteriol.">
        <title>Complete genome sequence of the haloaromatic acid-degrading bacterium Achromobacter xylosoxidans A8.</title>
        <authorList>
            <person name="Strnad H."/>
            <person name="Ridl J."/>
            <person name="Paces J."/>
            <person name="Kolar M."/>
            <person name="Vlcek C."/>
            <person name="Paces V."/>
        </authorList>
    </citation>
    <scope>NUCLEOTIDE SEQUENCE [LARGE SCALE GENOMIC DNA]</scope>
    <source>
        <strain evidence="1 2">A8</strain>
    </source>
</reference>
<evidence type="ECO:0000313" key="1">
    <source>
        <dbReference type="EMBL" id="ADP17105.1"/>
    </source>
</evidence>
<gene>
    <name evidence="1" type="ordered locus">AXYL_03785</name>
</gene>
<organism evidence="1 2">
    <name type="scientific">Achromobacter xylosoxidans (strain A8)</name>
    <dbReference type="NCBI Taxonomy" id="762376"/>
    <lineage>
        <taxon>Bacteria</taxon>
        <taxon>Pseudomonadati</taxon>
        <taxon>Pseudomonadota</taxon>
        <taxon>Betaproteobacteria</taxon>
        <taxon>Burkholderiales</taxon>
        <taxon>Alcaligenaceae</taxon>
        <taxon>Achromobacter</taxon>
    </lineage>
</organism>
<dbReference type="AlphaFoldDB" id="E3HNR6"/>
<name>E3HNR6_ACHXA</name>